<evidence type="ECO:0000313" key="3">
    <source>
        <dbReference type="Proteomes" id="UP000466442"/>
    </source>
</evidence>
<comment type="caution">
    <text evidence="2">The sequence shown here is derived from an EMBL/GenBank/DDBJ whole genome shotgun (WGS) entry which is preliminary data.</text>
</comment>
<dbReference type="Proteomes" id="UP000466442">
    <property type="component" value="Unassembled WGS sequence"/>
</dbReference>
<protein>
    <submittedName>
        <fullName evidence="2">Uncharacterized protein</fullName>
    </submittedName>
</protein>
<dbReference type="AlphaFoldDB" id="A0A8S9XFV9"/>
<reference evidence="2" key="1">
    <citation type="journal article" date="2021" name="Mol. Ecol. Resour.">
        <title>Apolygus lucorum genome provides insights into omnivorousness and mesophyll feeding.</title>
        <authorList>
            <person name="Liu Y."/>
            <person name="Liu H."/>
            <person name="Wang H."/>
            <person name="Huang T."/>
            <person name="Liu B."/>
            <person name="Yang B."/>
            <person name="Yin L."/>
            <person name="Li B."/>
            <person name="Zhang Y."/>
            <person name="Zhang S."/>
            <person name="Jiang F."/>
            <person name="Zhang X."/>
            <person name="Ren Y."/>
            <person name="Wang B."/>
            <person name="Wang S."/>
            <person name="Lu Y."/>
            <person name="Wu K."/>
            <person name="Fan W."/>
            <person name="Wang G."/>
        </authorList>
    </citation>
    <scope>NUCLEOTIDE SEQUENCE</scope>
    <source>
        <strain evidence="2">12Hb</strain>
    </source>
</reference>
<feature type="region of interest" description="Disordered" evidence="1">
    <location>
        <begin position="74"/>
        <end position="96"/>
    </location>
</feature>
<keyword evidence="3" id="KW-1185">Reference proteome</keyword>
<accession>A0A8S9XFV9</accession>
<evidence type="ECO:0000313" key="2">
    <source>
        <dbReference type="EMBL" id="KAF6207940.1"/>
    </source>
</evidence>
<dbReference type="EMBL" id="WIXP02000007">
    <property type="protein sequence ID" value="KAF6207940.1"/>
    <property type="molecule type" value="Genomic_DNA"/>
</dbReference>
<evidence type="ECO:0000256" key="1">
    <source>
        <dbReference type="SAM" id="MobiDB-lite"/>
    </source>
</evidence>
<gene>
    <name evidence="2" type="ORF">GE061_016389</name>
</gene>
<organism evidence="2 3">
    <name type="scientific">Apolygus lucorum</name>
    <name type="common">Small green plant bug</name>
    <name type="synonym">Lygocoris lucorum</name>
    <dbReference type="NCBI Taxonomy" id="248454"/>
    <lineage>
        <taxon>Eukaryota</taxon>
        <taxon>Metazoa</taxon>
        <taxon>Ecdysozoa</taxon>
        <taxon>Arthropoda</taxon>
        <taxon>Hexapoda</taxon>
        <taxon>Insecta</taxon>
        <taxon>Pterygota</taxon>
        <taxon>Neoptera</taxon>
        <taxon>Paraneoptera</taxon>
        <taxon>Hemiptera</taxon>
        <taxon>Heteroptera</taxon>
        <taxon>Panheteroptera</taxon>
        <taxon>Cimicomorpha</taxon>
        <taxon>Miridae</taxon>
        <taxon>Mirini</taxon>
        <taxon>Apolygus</taxon>
    </lineage>
</organism>
<name>A0A8S9XFV9_APOLU</name>
<feature type="compositionally biased region" description="Basic residues" evidence="1">
    <location>
        <begin position="79"/>
        <end position="89"/>
    </location>
</feature>
<proteinExistence type="predicted"/>
<sequence>MGVVEMTEGNYPCEIELSPSKSQSPLMLQGSIGSRTGQAGGLDALRQVLDRLCGEERLSSCGWNFKVKMQQLESGLSRNGRRQRQKGKSRGRDDFWHWNGQRRTEVETLKEEHQLVACLM</sequence>